<dbReference type="GO" id="GO:0000407">
    <property type="term" value="C:phagophore assembly site"/>
    <property type="evidence" value="ECO:0007669"/>
    <property type="project" value="TreeGrafter"/>
</dbReference>
<dbReference type="PANTHER" id="PTHR12866:SF2">
    <property type="entry name" value="UBIQUITIN-LIKE-CONJUGATING ENZYME ATG3"/>
    <property type="match status" value="1"/>
</dbReference>
<evidence type="ECO:0000256" key="7">
    <source>
        <dbReference type="ARBA" id="ARBA00022927"/>
    </source>
</evidence>
<comment type="similarity">
    <text evidence="2">Belongs to the ATG3 family.</text>
</comment>
<feature type="region of interest" description="Disordered" evidence="11">
    <location>
        <begin position="276"/>
        <end position="301"/>
    </location>
</feature>
<dbReference type="GO" id="GO:0000045">
    <property type="term" value="P:autophagosome assembly"/>
    <property type="evidence" value="ECO:0007669"/>
    <property type="project" value="TreeGrafter"/>
</dbReference>
<dbReference type="Proteomes" id="UP000054097">
    <property type="component" value="Unassembled WGS sequence"/>
</dbReference>
<evidence type="ECO:0000256" key="6">
    <source>
        <dbReference type="ARBA" id="ARBA00022786"/>
    </source>
</evidence>
<evidence type="ECO:0000256" key="4">
    <source>
        <dbReference type="ARBA" id="ARBA00022448"/>
    </source>
</evidence>
<evidence type="ECO:0000256" key="3">
    <source>
        <dbReference type="ARBA" id="ARBA00018067"/>
    </source>
</evidence>
<evidence type="ECO:0000256" key="11">
    <source>
        <dbReference type="SAM" id="MobiDB-lite"/>
    </source>
</evidence>
<dbReference type="InterPro" id="IPR007135">
    <property type="entry name" value="Atg3/Atg10"/>
</dbReference>
<dbReference type="EMBL" id="KN824284">
    <property type="protein sequence ID" value="KIM30508.1"/>
    <property type="molecule type" value="Genomic_DNA"/>
</dbReference>
<protein>
    <recommendedName>
        <fullName evidence="3">Autophagy-related protein 3</fullName>
    </recommendedName>
    <alternativeName>
        <fullName evidence="9 10">Autophagy-related E2-like conjugation enzyme ATG3</fullName>
    </alternativeName>
</protein>
<feature type="region of interest" description="Disordered" evidence="11">
    <location>
        <begin position="311"/>
        <end position="330"/>
    </location>
</feature>
<reference evidence="12 13" key="1">
    <citation type="submission" date="2014-04" db="EMBL/GenBank/DDBJ databases">
        <authorList>
            <consortium name="DOE Joint Genome Institute"/>
            <person name="Kuo A."/>
            <person name="Zuccaro A."/>
            <person name="Kohler A."/>
            <person name="Nagy L.G."/>
            <person name="Floudas D."/>
            <person name="Copeland A."/>
            <person name="Barry K.W."/>
            <person name="Cichocki N."/>
            <person name="Veneault-Fourrey C."/>
            <person name="LaButti K."/>
            <person name="Lindquist E.A."/>
            <person name="Lipzen A."/>
            <person name="Lundell T."/>
            <person name="Morin E."/>
            <person name="Murat C."/>
            <person name="Sun H."/>
            <person name="Tunlid A."/>
            <person name="Henrissat B."/>
            <person name="Grigoriev I.V."/>
            <person name="Hibbett D.S."/>
            <person name="Martin F."/>
            <person name="Nordberg H.P."/>
            <person name="Cantor M.N."/>
            <person name="Hua S.X."/>
        </authorList>
    </citation>
    <scope>NUCLEOTIDE SEQUENCE [LARGE SCALE GENOMIC DNA]</scope>
    <source>
        <strain evidence="12 13">MAFF 305830</strain>
    </source>
</reference>
<evidence type="ECO:0000313" key="12">
    <source>
        <dbReference type="EMBL" id="KIM30508.1"/>
    </source>
</evidence>
<dbReference type="GO" id="GO:0000422">
    <property type="term" value="P:autophagy of mitochondrion"/>
    <property type="evidence" value="ECO:0007669"/>
    <property type="project" value="TreeGrafter"/>
</dbReference>
<keyword evidence="8" id="KW-0072">Autophagy</keyword>
<accession>A0A0C2WWK6</accession>
<dbReference type="PANTHER" id="PTHR12866">
    <property type="entry name" value="UBIQUITIN-LIKE-CONJUGATING ENZYME ATG3"/>
    <property type="match status" value="1"/>
</dbReference>
<dbReference type="STRING" id="933852.A0A0C2WWK6"/>
<dbReference type="AlphaFoldDB" id="A0A0C2WWK6"/>
<feature type="compositionally biased region" description="Low complexity" evidence="11">
    <location>
        <begin position="284"/>
        <end position="299"/>
    </location>
</feature>
<dbReference type="GO" id="GO:0019776">
    <property type="term" value="F:Atg8-family ligase activity"/>
    <property type="evidence" value="ECO:0007669"/>
    <property type="project" value="TreeGrafter"/>
</dbReference>
<evidence type="ECO:0000256" key="2">
    <source>
        <dbReference type="ARBA" id="ARBA00007683"/>
    </source>
</evidence>
<proteinExistence type="inferred from homology"/>
<keyword evidence="7" id="KW-0653">Protein transport</keyword>
<gene>
    <name evidence="12" type="ORF">M408DRAFT_286740</name>
</gene>
<sequence length="362" mass="40172">MNAIQSQYLRWRETVAPVLRESKFKEHGKITPEEFVIAGDFLTYKFPLWSWQKGDAKPREHLPADKQYLLLQGAPCPRRATSLVYTDAEEDGEQLLSMGGGSSKEDEWVQTHAGRTAPTSHPDEIDDIPDDDAVTADMQRMNLKANESMPSEDDIPDMEEEDLEDALNSNIVASVKPTQPEANNNNIQKTRKYDAMITYDKLYQTPRLWLLGYDENGTPLKPQQVFEDVSADHANKTVTIEPFPHSTSLTLASVHPCKHASVMRKVIERMNASMIEEQRKSHQSPGASSSTAAPASGGSKKWIGGALRRVTGGGTASAEKSPVATNDGEEEDGMKVDWYLVVFLKFLSSIVPTIELDSTSSF</sequence>
<evidence type="ECO:0000313" key="13">
    <source>
        <dbReference type="Proteomes" id="UP000054097"/>
    </source>
</evidence>
<organism evidence="12 13">
    <name type="scientific">Serendipita vermifera MAFF 305830</name>
    <dbReference type="NCBI Taxonomy" id="933852"/>
    <lineage>
        <taxon>Eukaryota</taxon>
        <taxon>Fungi</taxon>
        <taxon>Dikarya</taxon>
        <taxon>Basidiomycota</taxon>
        <taxon>Agaricomycotina</taxon>
        <taxon>Agaricomycetes</taxon>
        <taxon>Sebacinales</taxon>
        <taxon>Serendipitaceae</taxon>
        <taxon>Serendipita</taxon>
    </lineage>
</organism>
<dbReference type="GO" id="GO:0005829">
    <property type="term" value="C:cytosol"/>
    <property type="evidence" value="ECO:0007669"/>
    <property type="project" value="TreeGrafter"/>
</dbReference>
<evidence type="ECO:0000256" key="1">
    <source>
        <dbReference type="ARBA" id="ARBA00004496"/>
    </source>
</evidence>
<evidence type="ECO:0000256" key="5">
    <source>
        <dbReference type="ARBA" id="ARBA00022490"/>
    </source>
</evidence>
<comment type="subcellular location">
    <subcellularLocation>
        <location evidence="1">Cytoplasm</location>
    </subcellularLocation>
</comment>
<name>A0A0C2WWK6_SERVB</name>
<dbReference type="OrthoDB" id="1584384at2759"/>
<evidence type="ECO:0000256" key="10">
    <source>
        <dbReference type="ARBA" id="ARBA00033139"/>
    </source>
</evidence>
<dbReference type="HOGENOM" id="CLU_027518_2_0_1"/>
<dbReference type="GO" id="GO:0044804">
    <property type="term" value="P:nucleophagy"/>
    <property type="evidence" value="ECO:0007669"/>
    <property type="project" value="TreeGrafter"/>
</dbReference>
<keyword evidence="13" id="KW-1185">Reference proteome</keyword>
<dbReference type="Gene3D" id="3.30.1460.50">
    <property type="match status" value="1"/>
</dbReference>
<dbReference type="GO" id="GO:0015031">
    <property type="term" value="P:protein transport"/>
    <property type="evidence" value="ECO:0007669"/>
    <property type="project" value="UniProtKB-KW"/>
</dbReference>
<evidence type="ECO:0000256" key="9">
    <source>
        <dbReference type="ARBA" id="ARBA00032144"/>
    </source>
</evidence>
<dbReference type="GO" id="GO:0061723">
    <property type="term" value="P:glycophagy"/>
    <property type="evidence" value="ECO:0007669"/>
    <property type="project" value="TreeGrafter"/>
</dbReference>
<reference evidence="13" key="2">
    <citation type="submission" date="2015-01" db="EMBL/GenBank/DDBJ databases">
        <title>Evolutionary Origins and Diversification of the Mycorrhizal Mutualists.</title>
        <authorList>
            <consortium name="DOE Joint Genome Institute"/>
            <consortium name="Mycorrhizal Genomics Consortium"/>
            <person name="Kohler A."/>
            <person name="Kuo A."/>
            <person name="Nagy L.G."/>
            <person name="Floudas D."/>
            <person name="Copeland A."/>
            <person name="Barry K.W."/>
            <person name="Cichocki N."/>
            <person name="Veneault-Fourrey C."/>
            <person name="LaButti K."/>
            <person name="Lindquist E.A."/>
            <person name="Lipzen A."/>
            <person name="Lundell T."/>
            <person name="Morin E."/>
            <person name="Murat C."/>
            <person name="Riley R."/>
            <person name="Ohm R."/>
            <person name="Sun H."/>
            <person name="Tunlid A."/>
            <person name="Henrissat B."/>
            <person name="Grigoriev I.V."/>
            <person name="Hibbett D.S."/>
            <person name="Martin F."/>
        </authorList>
    </citation>
    <scope>NUCLEOTIDE SEQUENCE [LARGE SCALE GENOMIC DNA]</scope>
    <source>
        <strain evidence="13">MAFF 305830</strain>
    </source>
</reference>
<dbReference type="Pfam" id="PF03987">
    <property type="entry name" value="Autophagy_act_C"/>
    <property type="match status" value="1"/>
</dbReference>
<keyword evidence="5" id="KW-0963">Cytoplasm</keyword>
<evidence type="ECO:0000256" key="8">
    <source>
        <dbReference type="ARBA" id="ARBA00023006"/>
    </source>
</evidence>
<keyword evidence="4" id="KW-0813">Transport</keyword>
<keyword evidence="6" id="KW-0833">Ubl conjugation pathway</keyword>